<gene>
    <name evidence="2" type="ORF">Rcae01_00203</name>
</gene>
<keyword evidence="1" id="KW-0812">Transmembrane</keyword>
<keyword evidence="3" id="KW-1185">Reference proteome</keyword>
<evidence type="ECO:0000256" key="1">
    <source>
        <dbReference type="SAM" id="Phobius"/>
    </source>
</evidence>
<feature type="transmembrane region" description="Helical" evidence="1">
    <location>
        <begin position="236"/>
        <end position="255"/>
    </location>
</feature>
<feature type="transmembrane region" description="Helical" evidence="1">
    <location>
        <begin position="366"/>
        <end position="390"/>
    </location>
</feature>
<name>A0ABP9VHS2_9BACT</name>
<organism evidence="2 3">
    <name type="scientific">Novipirellula caenicola</name>
    <dbReference type="NCBI Taxonomy" id="1536901"/>
    <lineage>
        <taxon>Bacteria</taxon>
        <taxon>Pseudomonadati</taxon>
        <taxon>Planctomycetota</taxon>
        <taxon>Planctomycetia</taxon>
        <taxon>Pirellulales</taxon>
        <taxon>Pirellulaceae</taxon>
        <taxon>Novipirellula</taxon>
    </lineage>
</organism>
<feature type="transmembrane region" description="Helical" evidence="1">
    <location>
        <begin position="193"/>
        <end position="215"/>
    </location>
</feature>
<feature type="transmembrane region" description="Helical" evidence="1">
    <location>
        <begin position="12"/>
        <end position="34"/>
    </location>
</feature>
<feature type="transmembrane region" description="Helical" evidence="1">
    <location>
        <begin position="336"/>
        <end position="354"/>
    </location>
</feature>
<reference evidence="2 3" key="1">
    <citation type="submission" date="2024-02" db="EMBL/GenBank/DDBJ databases">
        <title>Rhodopirellula caenicola NBRC 110016.</title>
        <authorList>
            <person name="Ichikawa N."/>
            <person name="Katano-Makiyama Y."/>
            <person name="Hidaka K."/>
        </authorList>
    </citation>
    <scope>NUCLEOTIDE SEQUENCE [LARGE SCALE GENOMIC DNA]</scope>
    <source>
        <strain evidence="2 3">NBRC 110016</strain>
    </source>
</reference>
<proteinExistence type="predicted"/>
<protein>
    <recommendedName>
        <fullName evidence="4">Bacterial membrane protein YfhO</fullName>
    </recommendedName>
</protein>
<feature type="transmembrane region" description="Helical" evidence="1">
    <location>
        <begin position="456"/>
        <end position="476"/>
    </location>
</feature>
<evidence type="ECO:0000313" key="2">
    <source>
        <dbReference type="EMBL" id="GAA5504764.1"/>
    </source>
</evidence>
<sequence>MIRVSSSGLHRLVAPAIILLLFASVLVGIDRLAFRDVGHFYTPLYDYIGHRTDHQWLPLWNPLDQTGIPLVGETTTAVFYPVRWILFRMPIQTGTAIGWYVVIHLILAAITTRYAARRTGASEITASIAGLSYSLSGSVLVLYTNPPFLVGAAWLPLLMSTLIQRRPMPQSQRVMIAGTAMAMMILAGDPQTVANVVIVAMVVGCGRWALSWIVPRSNARTEGRTENKGNVVIAERSTTIVAVVASCLLASLLTLPQLAASVSWSAQSDRVLPDENPHWLAPPLLNSRRGQAYQFSVAPWHVAECLTPNAFGSLLPQYRRLSSLIPGDGRIWTPSVYMGLLVAIAFLSTTLHLARRRKNRKPTGDVVVWLGITLAASLVCLGHFGPVWMIQNATGGMAQTDSGTGGLYWMLYHVVPGYDSLRYPAKWLPIAAFAASMVTVHWLENLPRYAASTWRALMAIATVMVIALFVVIGLQYDPDRWLDNRAALPSDPFWGPLDIAGGLGEVCWSVVHSIIVLACITWVLMQLHRHRLSRATAMRCVLGIVVIDLAVFATSNIARVSANPTEIQSIPIADAGVMTLRTRTGSGWPDVWQNLQEADRLTEVEISSEIAWFGRWHLADRGHVFNNMTSIRSQAMAMFWKATREVCSTKTEKERAEFWAAVSQWLGIEQTINATETSRVAEDLNLVETQISRTPPAPAVQIHHSWSIRDSATTSSEDFSSLLQKLGDANRVPRIYMDALEAQLTKPSSITEPSITWVIKQESADAFEIEVNASTTCLLERTVYQDGHWHATLVSSNPSKKHTATVHRVDYLKQGVIVPPGRWIVTFEYRPWWMMPSIIAAIAGWLTMLTYWGRRSGWLLRRHAPSSR</sequence>
<feature type="transmembrane region" description="Helical" evidence="1">
    <location>
        <begin position="171"/>
        <end position="187"/>
    </location>
</feature>
<evidence type="ECO:0000313" key="3">
    <source>
        <dbReference type="Proteomes" id="UP001416858"/>
    </source>
</evidence>
<dbReference type="Proteomes" id="UP001416858">
    <property type="component" value="Unassembled WGS sequence"/>
</dbReference>
<feature type="transmembrane region" description="Helical" evidence="1">
    <location>
        <begin position="427"/>
        <end position="444"/>
    </location>
</feature>
<keyword evidence="1" id="KW-0472">Membrane</keyword>
<feature type="transmembrane region" description="Helical" evidence="1">
    <location>
        <begin position="499"/>
        <end position="525"/>
    </location>
</feature>
<feature type="transmembrane region" description="Helical" evidence="1">
    <location>
        <begin position="537"/>
        <end position="558"/>
    </location>
</feature>
<evidence type="ECO:0008006" key="4">
    <source>
        <dbReference type="Google" id="ProtNLM"/>
    </source>
</evidence>
<comment type="caution">
    <text evidence="2">The sequence shown here is derived from an EMBL/GenBank/DDBJ whole genome shotgun (WGS) entry which is preliminary data.</text>
</comment>
<feature type="transmembrane region" description="Helical" evidence="1">
    <location>
        <begin position="832"/>
        <end position="852"/>
    </location>
</feature>
<keyword evidence="1" id="KW-1133">Transmembrane helix</keyword>
<feature type="transmembrane region" description="Helical" evidence="1">
    <location>
        <begin position="97"/>
        <end position="116"/>
    </location>
</feature>
<dbReference type="RefSeq" id="WP_345681827.1">
    <property type="nucleotide sequence ID" value="NZ_BAABRO010000001.1"/>
</dbReference>
<accession>A0ABP9VHS2</accession>
<dbReference type="EMBL" id="BAABRO010000001">
    <property type="protein sequence ID" value="GAA5504764.1"/>
    <property type="molecule type" value="Genomic_DNA"/>
</dbReference>